<evidence type="ECO:0000256" key="1">
    <source>
        <dbReference type="SAM" id="MobiDB-lite"/>
    </source>
</evidence>
<reference evidence="2" key="2">
    <citation type="submission" date="2005-07" db="EMBL/GenBank/DDBJ databases">
        <authorList>
            <person name="Mural R.J."/>
            <person name="Li P.W."/>
            <person name="Adams M.D."/>
            <person name="Amanatides P.G."/>
            <person name="Baden-Tillson H."/>
            <person name="Barnstead M."/>
            <person name="Chin S.H."/>
            <person name="Dew I."/>
            <person name="Evans C.A."/>
            <person name="Ferriera S."/>
            <person name="Flanigan M."/>
            <person name="Fosler C."/>
            <person name="Glodek A."/>
            <person name="Gu Z."/>
            <person name="Holt R.A."/>
            <person name="Jennings D."/>
            <person name="Kraft C.L."/>
            <person name="Lu F."/>
            <person name="Nguyen T."/>
            <person name="Nusskern D.R."/>
            <person name="Pfannkoch C.M."/>
            <person name="Sitter C."/>
            <person name="Sutton G.G."/>
            <person name="Venter J.C."/>
            <person name="Wang Z."/>
            <person name="Woodage T."/>
            <person name="Zheng X.H."/>
            <person name="Zhong F."/>
        </authorList>
    </citation>
    <scope>NUCLEOTIDE SEQUENCE</scope>
    <source>
        <strain evidence="2">BN</strain>
    </source>
</reference>
<sequence>METVEYGLCRGARPCRLLLEEGLTGREAENTGEEALPGGRGFHCGQETHGGSHPSLRQAGLCWMPQPLPALCLPEPSASSRSLRTRAASCLHLFHSSIPASCHRKPQP</sequence>
<name>A6J0E3_RAT</name>
<dbReference type="EMBL" id="CH473973">
    <property type="protein sequence ID" value="EDM13382.1"/>
    <property type="molecule type" value="Genomic_DNA"/>
</dbReference>
<evidence type="ECO:0000313" key="2">
    <source>
        <dbReference type="EMBL" id="EDM13382.1"/>
    </source>
</evidence>
<organism evidence="2">
    <name type="scientific">Rattus norvegicus</name>
    <name type="common">Rat</name>
    <dbReference type="NCBI Taxonomy" id="10116"/>
    <lineage>
        <taxon>Eukaryota</taxon>
        <taxon>Metazoa</taxon>
        <taxon>Chordata</taxon>
        <taxon>Craniata</taxon>
        <taxon>Vertebrata</taxon>
        <taxon>Euteleostomi</taxon>
        <taxon>Mammalia</taxon>
        <taxon>Eutheria</taxon>
        <taxon>Euarchontoglires</taxon>
        <taxon>Glires</taxon>
        <taxon>Rodentia</taxon>
        <taxon>Myomorpha</taxon>
        <taxon>Muroidea</taxon>
        <taxon>Muridae</taxon>
        <taxon>Murinae</taxon>
        <taxon>Rattus</taxon>
    </lineage>
</organism>
<proteinExistence type="predicted"/>
<gene>
    <name evidence="2" type="primary">LOC368001</name>
    <name evidence="2" type="ORF">rCG_21377</name>
</gene>
<dbReference type="AlphaFoldDB" id="A6J0E3"/>
<dbReference type="Proteomes" id="UP000234681">
    <property type="component" value="Chromosome 12"/>
</dbReference>
<accession>A6J0E3</accession>
<protein>
    <submittedName>
        <fullName evidence="2">Similar to B-cell CLL/lymphoma 7B, isoform CRA_a</fullName>
    </submittedName>
</protein>
<reference evidence="2" key="1">
    <citation type="journal article" date="2005" name="Genome Res.">
        <title>Gene and alternative splicing annotation with AIR.</title>
        <authorList>
            <person name="Florea L."/>
            <person name="Di Francesco V."/>
            <person name="Miller J."/>
            <person name="Turner R."/>
            <person name="Yao A."/>
            <person name="Harris M."/>
            <person name="Walenz B."/>
            <person name="Mobarry C."/>
            <person name="Merkulov G.V."/>
            <person name="Charlab R."/>
            <person name="Dew I."/>
            <person name="Deng Z."/>
            <person name="Istrail S."/>
            <person name="Li P."/>
            <person name="Sutton G."/>
        </authorList>
    </citation>
    <scope>NUCLEOTIDE SEQUENCE</scope>
    <source>
        <strain evidence="2">BN</strain>
    </source>
</reference>
<feature type="region of interest" description="Disordered" evidence="1">
    <location>
        <begin position="28"/>
        <end position="52"/>
    </location>
</feature>